<name>B8IRC8_METNO</name>
<dbReference type="HOGENOM" id="CLU_3170135_0_0_5"/>
<organism evidence="1 2">
    <name type="scientific">Methylobacterium nodulans (strain LMG 21967 / CNCM I-2342 / ORS 2060)</name>
    <dbReference type="NCBI Taxonomy" id="460265"/>
    <lineage>
        <taxon>Bacteria</taxon>
        <taxon>Pseudomonadati</taxon>
        <taxon>Pseudomonadota</taxon>
        <taxon>Alphaproteobacteria</taxon>
        <taxon>Hyphomicrobiales</taxon>
        <taxon>Methylobacteriaceae</taxon>
        <taxon>Methylobacterium</taxon>
    </lineage>
</organism>
<proteinExistence type="predicted"/>
<protein>
    <submittedName>
        <fullName evidence="1">Uncharacterized protein</fullName>
    </submittedName>
</protein>
<accession>B8IRC8</accession>
<dbReference type="Proteomes" id="UP000008207">
    <property type="component" value="Chromosome"/>
</dbReference>
<evidence type="ECO:0000313" key="1">
    <source>
        <dbReference type="EMBL" id="ACL58668.1"/>
    </source>
</evidence>
<dbReference type="EMBL" id="CP001349">
    <property type="protein sequence ID" value="ACL58668.1"/>
    <property type="molecule type" value="Genomic_DNA"/>
</dbReference>
<dbReference type="KEGG" id="mno:Mnod_3762"/>
<reference evidence="1 2" key="1">
    <citation type="submission" date="2009-01" db="EMBL/GenBank/DDBJ databases">
        <title>Complete sequence of chromosome of Methylobacterium nodulans ORS 2060.</title>
        <authorList>
            <consortium name="US DOE Joint Genome Institute"/>
            <person name="Lucas S."/>
            <person name="Copeland A."/>
            <person name="Lapidus A."/>
            <person name="Glavina del Rio T."/>
            <person name="Dalin E."/>
            <person name="Tice H."/>
            <person name="Bruce D."/>
            <person name="Goodwin L."/>
            <person name="Pitluck S."/>
            <person name="Sims D."/>
            <person name="Brettin T."/>
            <person name="Detter J.C."/>
            <person name="Han C."/>
            <person name="Larimer F."/>
            <person name="Land M."/>
            <person name="Hauser L."/>
            <person name="Kyrpides N."/>
            <person name="Ivanova N."/>
            <person name="Marx C.J."/>
            <person name="Richardson P."/>
        </authorList>
    </citation>
    <scope>NUCLEOTIDE SEQUENCE [LARGE SCALE GENOMIC DNA]</scope>
    <source>
        <strain evidence="2">LMG 21967 / CNCM I-2342 / ORS 2060</strain>
    </source>
</reference>
<sequence>MREHARQHLAYVSSLGRHSHSETVGSFEGHDQLCIGAAAFILVVQRL</sequence>
<dbReference type="AlphaFoldDB" id="B8IRC8"/>
<keyword evidence="2" id="KW-1185">Reference proteome</keyword>
<dbReference type="STRING" id="460265.Mnod_3762"/>
<evidence type="ECO:0000313" key="2">
    <source>
        <dbReference type="Proteomes" id="UP000008207"/>
    </source>
</evidence>
<gene>
    <name evidence="1" type="ordered locus">Mnod_3762</name>
</gene>